<dbReference type="AlphaFoldDB" id="A0A8H5GJQ2"/>
<protein>
    <submittedName>
        <fullName evidence="1">Uncharacterized protein</fullName>
    </submittedName>
</protein>
<evidence type="ECO:0000313" key="1">
    <source>
        <dbReference type="EMBL" id="KAF5366162.1"/>
    </source>
</evidence>
<organism evidence="1 2">
    <name type="scientific">Tetrapyrgos nigripes</name>
    <dbReference type="NCBI Taxonomy" id="182062"/>
    <lineage>
        <taxon>Eukaryota</taxon>
        <taxon>Fungi</taxon>
        <taxon>Dikarya</taxon>
        <taxon>Basidiomycota</taxon>
        <taxon>Agaricomycotina</taxon>
        <taxon>Agaricomycetes</taxon>
        <taxon>Agaricomycetidae</taxon>
        <taxon>Agaricales</taxon>
        <taxon>Marasmiineae</taxon>
        <taxon>Marasmiaceae</taxon>
        <taxon>Tetrapyrgos</taxon>
    </lineage>
</organism>
<accession>A0A8H5GJQ2</accession>
<keyword evidence="2" id="KW-1185">Reference proteome</keyword>
<dbReference type="Proteomes" id="UP000559256">
    <property type="component" value="Unassembled WGS sequence"/>
</dbReference>
<comment type="caution">
    <text evidence="1">The sequence shown here is derived from an EMBL/GenBank/DDBJ whole genome shotgun (WGS) entry which is preliminary data.</text>
</comment>
<dbReference type="EMBL" id="JAACJM010000024">
    <property type="protein sequence ID" value="KAF5366162.1"/>
    <property type="molecule type" value="Genomic_DNA"/>
</dbReference>
<gene>
    <name evidence="1" type="ORF">D9758_005698</name>
</gene>
<reference evidence="1 2" key="1">
    <citation type="journal article" date="2020" name="ISME J.">
        <title>Uncovering the hidden diversity of litter-decomposition mechanisms in mushroom-forming fungi.</title>
        <authorList>
            <person name="Floudas D."/>
            <person name="Bentzer J."/>
            <person name="Ahren D."/>
            <person name="Johansson T."/>
            <person name="Persson P."/>
            <person name="Tunlid A."/>
        </authorList>
    </citation>
    <scope>NUCLEOTIDE SEQUENCE [LARGE SCALE GENOMIC DNA]</scope>
    <source>
        <strain evidence="1 2">CBS 291.85</strain>
    </source>
</reference>
<proteinExistence type="predicted"/>
<sequence>MPSYIMVFLLTFLLGRQLIRYLLNASRLVLFEAEPSSATGVSSTLAQLSVNLLELLVPSLCYCRVLNPVLRSLKKLDQQSLDAFLRENIASNLHPTHRRLVELWEILASRAHEMKGLREEFESRGKFCASPECPNMGKEISFKLKHRVFEMPDDDLLFKVLSETTDDNITGILKPSTTAVDLRFMERHTLRKAIERHRTIIPFLKKQERHGTDTGIGKTELRGPPGRPILIMDFRKINSDSIVTTVNDYPQEVERLEVSQFALPEGLIRKDDDRVGTTVVHRIFHASPPKGNESIVVECFFDDPAETLALLNLIAVYNVFKNCILAARKNTATEAELK</sequence>
<name>A0A8H5GJQ2_9AGAR</name>
<evidence type="ECO:0000313" key="2">
    <source>
        <dbReference type="Proteomes" id="UP000559256"/>
    </source>
</evidence>